<dbReference type="KEGG" id="kak:Kalk_15240"/>
<dbReference type="SUPFAM" id="SSF52009">
    <property type="entry name" value="Phosphohistidine domain"/>
    <property type="match status" value="1"/>
</dbReference>
<organism evidence="3 4">
    <name type="scientific">Ketobacter alkanivorans</name>
    <dbReference type="NCBI Taxonomy" id="1917421"/>
    <lineage>
        <taxon>Bacteria</taxon>
        <taxon>Pseudomonadati</taxon>
        <taxon>Pseudomonadota</taxon>
        <taxon>Gammaproteobacteria</taxon>
        <taxon>Pseudomonadales</taxon>
        <taxon>Ketobacteraceae</taxon>
        <taxon>Ketobacter</taxon>
    </lineage>
</organism>
<feature type="domain" description="Pyruvate phosphate dikinase AMP/ATP-binding" evidence="2">
    <location>
        <begin position="14"/>
        <end position="316"/>
    </location>
</feature>
<dbReference type="Gene3D" id="3.30.470.20">
    <property type="entry name" value="ATP-grasp fold, B domain"/>
    <property type="match status" value="1"/>
</dbReference>
<dbReference type="OrthoDB" id="9765468at2"/>
<dbReference type="RefSeq" id="WP_101895067.1">
    <property type="nucleotide sequence ID" value="NZ_CP022684.1"/>
</dbReference>
<evidence type="ECO:0008006" key="5">
    <source>
        <dbReference type="Google" id="ProtNLM"/>
    </source>
</evidence>
<dbReference type="InterPro" id="IPR002192">
    <property type="entry name" value="PPDK_AMP/ATP-bd"/>
</dbReference>
<dbReference type="InterPro" id="IPR036637">
    <property type="entry name" value="Phosphohistidine_dom_sf"/>
</dbReference>
<dbReference type="AlphaFoldDB" id="A0A2K9LN30"/>
<evidence type="ECO:0000313" key="4">
    <source>
        <dbReference type="Proteomes" id="UP000235116"/>
    </source>
</evidence>
<proteinExistence type="predicted"/>
<dbReference type="GO" id="GO:0016301">
    <property type="term" value="F:kinase activity"/>
    <property type="evidence" value="ECO:0007669"/>
    <property type="project" value="InterPro"/>
</dbReference>
<protein>
    <recommendedName>
        <fullName evidence="5">Phosphoenolpyruvate synthase</fullName>
    </recommendedName>
</protein>
<evidence type="ECO:0000313" key="3">
    <source>
        <dbReference type="EMBL" id="AUM13692.1"/>
    </source>
</evidence>
<dbReference type="GO" id="GO:0005524">
    <property type="term" value="F:ATP binding"/>
    <property type="evidence" value="ECO:0007669"/>
    <property type="project" value="InterPro"/>
</dbReference>
<dbReference type="InterPro" id="IPR051549">
    <property type="entry name" value="PEP_Utilizing_Enz"/>
</dbReference>
<gene>
    <name evidence="3" type="ORF">Kalk_15240</name>
</gene>
<dbReference type="Pfam" id="PF00391">
    <property type="entry name" value="PEP-utilizers"/>
    <property type="match status" value="1"/>
</dbReference>
<evidence type="ECO:0000259" key="2">
    <source>
        <dbReference type="Pfam" id="PF01326"/>
    </source>
</evidence>
<evidence type="ECO:0000259" key="1">
    <source>
        <dbReference type="Pfam" id="PF00391"/>
    </source>
</evidence>
<dbReference type="InterPro" id="IPR008279">
    <property type="entry name" value="PEP-util_enz_mobile_dom"/>
</dbReference>
<dbReference type="SUPFAM" id="SSF56059">
    <property type="entry name" value="Glutathione synthetase ATP-binding domain-like"/>
    <property type="match status" value="1"/>
</dbReference>
<dbReference type="EMBL" id="CP022684">
    <property type="protein sequence ID" value="AUM13692.1"/>
    <property type="molecule type" value="Genomic_DNA"/>
</dbReference>
<reference evidence="4" key="1">
    <citation type="submission" date="2017-08" db="EMBL/GenBank/DDBJ databases">
        <title>Direct submision.</title>
        <authorList>
            <person name="Kim S.-J."/>
            <person name="Rhee S.-K."/>
        </authorList>
    </citation>
    <scope>NUCLEOTIDE SEQUENCE [LARGE SCALE GENOMIC DNA]</scope>
    <source>
        <strain evidence="4">GI5</strain>
    </source>
</reference>
<dbReference type="Pfam" id="PF01326">
    <property type="entry name" value="PPDK_N"/>
    <property type="match status" value="1"/>
</dbReference>
<feature type="domain" description="PEP-utilising enzyme mobile" evidence="1">
    <location>
        <begin position="818"/>
        <end position="888"/>
    </location>
</feature>
<name>A0A2K9LN30_9GAMM</name>
<dbReference type="PANTHER" id="PTHR43615">
    <property type="entry name" value="PHOSPHOENOLPYRUVATE SYNTHASE-RELATED"/>
    <property type="match status" value="1"/>
</dbReference>
<dbReference type="InterPro" id="IPR013815">
    <property type="entry name" value="ATP_grasp_subdomain_1"/>
</dbReference>
<dbReference type="Gene3D" id="3.50.30.10">
    <property type="entry name" value="Phosphohistidine domain"/>
    <property type="match status" value="1"/>
</dbReference>
<dbReference type="PANTHER" id="PTHR43615:SF1">
    <property type="entry name" value="PPDK_N DOMAIN-CONTAINING PROTEIN"/>
    <property type="match status" value="1"/>
</dbReference>
<dbReference type="Proteomes" id="UP000235116">
    <property type="component" value="Chromosome"/>
</dbReference>
<sequence length="906" mass="101953">MQLTIDYHQKPAEHMVGGKFSKQADLLDAGLPVPRFTCLTKCFYDEVTVPLHGQLKALLGSIDFDNHKSILRVSEQVQNMIANVQLSSKHQNIILNSFDVLFSMDTLVSVRASTVGHKLEESEDSVSNPFAGMSESFLYVRRDQILQRVKHCWASGFSQESLIYRHTQGMDVMGFSVAVGIQEMVLGTRSFVMFTADPKTAASDTIIIAGHGIGEGVVQERVAVDHYFINGKSGHITPSIAEKRTQLVFDEATGYGLKEASVAPELHNTPCLNDNEITTLVAIGKKVESLYGLPQDIEGTFTNDGKFHLLQTRPIALDFNRQLVWSNTNVTESYPGISSTLTFTHAKYFYRVIFRDLYQRLSVNNDEIWNNFQPLDNMIGYLNGRIYYCLSHFYLLHKQSPLFPLFASHWENMIGLRSSFHTHEEPSLKATVRKLVGWLRFGKALTLTLKDYLGHDRAMYNYHSWWEHKISPMRGKSFSGEDPLSLVNLFYDVWTDVGRNWGVTLTTDAYLIPIYGWTEALFSKWRLNDANPGLLSDLLCGDEQLLSVEIILSAVDLAEKVRNDESLNQTFTTEDEHSLWKMLESDQLQAAFTQAVRKHLHLFGDRGLQELKLEQPSLRDTPWVLMKMIRQYATQDITVQSYREHELRVRANADEKLAELLTDSPWKLKLLNNIILPRLRKLIRHRENSRYCRSELFGFSKQIFKALAEYLVQRGALREPSDIYHLTQDEVFGYINGTGVTENLQALADLRRSELEQFSLVEPAEQITTQGAIRDNDICRADTTTMSSGALVGLGSSAGKVRGIACVVHDPNTIDTLEDNMILIARETDPGWLFLMLASKGMVVERGSMLSHTAITGRKFGIPTIVALPDATRVIPDGALIEIDGSSGVVTLLPENSISNDSGAAA</sequence>
<keyword evidence="4" id="KW-1185">Reference proteome</keyword>
<dbReference type="Gene3D" id="3.30.1490.20">
    <property type="entry name" value="ATP-grasp fold, A domain"/>
    <property type="match status" value="1"/>
</dbReference>
<accession>A0A2K9LN30</accession>